<feature type="transmembrane region" description="Helical" evidence="3">
    <location>
        <begin position="170"/>
        <end position="193"/>
    </location>
</feature>
<dbReference type="Proteomes" id="UP000198654">
    <property type="component" value="Unassembled WGS sequence"/>
</dbReference>
<dbReference type="AlphaFoldDB" id="A0A1G9PCJ8"/>
<gene>
    <name evidence="8" type="ORF">SAMN05661010_03004</name>
</gene>
<dbReference type="SMART" id="SM00052">
    <property type="entry name" value="EAL"/>
    <property type="match status" value="1"/>
</dbReference>
<dbReference type="PROSITE" id="PS50113">
    <property type="entry name" value="PAC"/>
    <property type="match status" value="1"/>
</dbReference>
<dbReference type="RefSeq" id="WP_245704228.1">
    <property type="nucleotide sequence ID" value="NZ_FNGI01000009.1"/>
</dbReference>
<keyword evidence="2" id="KW-0973">c-di-GMP</keyword>
<feature type="domain" description="PAS" evidence="4">
    <location>
        <begin position="221"/>
        <end position="272"/>
    </location>
</feature>
<feature type="domain" description="GGDEF" evidence="7">
    <location>
        <begin position="375"/>
        <end position="513"/>
    </location>
</feature>
<dbReference type="GO" id="GO:0071111">
    <property type="term" value="F:cyclic-guanylate-specific phosphodiesterase activity"/>
    <property type="evidence" value="ECO:0007669"/>
    <property type="project" value="UniProtKB-EC"/>
</dbReference>
<feature type="transmembrane region" description="Helical" evidence="3">
    <location>
        <begin position="35"/>
        <end position="58"/>
    </location>
</feature>
<reference evidence="8 9" key="1">
    <citation type="submission" date="2016-10" db="EMBL/GenBank/DDBJ databases">
        <authorList>
            <person name="de Groot N.N."/>
        </authorList>
    </citation>
    <scope>NUCLEOTIDE SEQUENCE [LARGE SCALE GENOMIC DNA]</scope>
    <source>
        <strain evidence="8 9">DSM 14789</strain>
    </source>
</reference>
<evidence type="ECO:0000256" key="3">
    <source>
        <dbReference type="SAM" id="Phobius"/>
    </source>
</evidence>
<dbReference type="CDD" id="cd00130">
    <property type="entry name" value="PAS"/>
    <property type="match status" value="1"/>
</dbReference>
<evidence type="ECO:0000256" key="1">
    <source>
        <dbReference type="ARBA" id="ARBA00012282"/>
    </source>
</evidence>
<dbReference type="NCBIfam" id="TIGR00254">
    <property type="entry name" value="GGDEF"/>
    <property type="match status" value="1"/>
</dbReference>
<dbReference type="SUPFAM" id="SSF55785">
    <property type="entry name" value="PYP-like sensor domain (PAS domain)"/>
    <property type="match status" value="1"/>
</dbReference>
<dbReference type="Gene3D" id="3.20.20.450">
    <property type="entry name" value="EAL domain"/>
    <property type="match status" value="1"/>
</dbReference>
<feature type="transmembrane region" description="Helical" evidence="3">
    <location>
        <begin position="96"/>
        <end position="120"/>
    </location>
</feature>
<keyword evidence="9" id="KW-1185">Reference proteome</keyword>
<dbReference type="SMART" id="SM00267">
    <property type="entry name" value="GGDEF"/>
    <property type="match status" value="1"/>
</dbReference>
<dbReference type="InterPro" id="IPR052155">
    <property type="entry name" value="Biofilm_reg_signaling"/>
</dbReference>
<dbReference type="Pfam" id="PF00990">
    <property type="entry name" value="GGDEF"/>
    <property type="match status" value="1"/>
</dbReference>
<dbReference type="CDD" id="cd01949">
    <property type="entry name" value="GGDEF"/>
    <property type="match status" value="1"/>
</dbReference>
<dbReference type="PROSITE" id="PS50112">
    <property type="entry name" value="PAS"/>
    <property type="match status" value="1"/>
</dbReference>
<feature type="transmembrane region" description="Helical" evidence="3">
    <location>
        <begin position="64"/>
        <end position="84"/>
    </location>
</feature>
<evidence type="ECO:0000259" key="4">
    <source>
        <dbReference type="PROSITE" id="PS50112"/>
    </source>
</evidence>
<dbReference type="InterPro" id="IPR029787">
    <property type="entry name" value="Nucleotide_cyclase"/>
</dbReference>
<dbReference type="InterPro" id="IPR043128">
    <property type="entry name" value="Rev_trsase/Diguanyl_cyclase"/>
</dbReference>
<name>A0A1G9PCJ8_9GAMM</name>
<dbReference type="EC" id="3.1.4.52" evidence="1"/>
<dbReference type="NCBIfam" id="TIGR00229">
    <property type="entry name" value="sensory_box"/>
    <property type="match status" value="1"/>
</dbReference>
<feature type="domain" description="PAC" evidence="5">
    <location>
        <begin position="290"/>
        <end position="343"/>
    </location>
</feature>
<dbReference type="InterPro" id="IPR001633">
    <property type="entry name" value="EAL_dom"/>
</dbReference>
<dbReference type="InterPro" id="IPR035965">
    <property type="entry name" value="PAS-like_dom_sf"/>
</dbReference>
<sequence>MSAFLRRLEAIAESDGMSKQQRIVRREQIRMLYDGLWQPVLASLIGALLLVMALWSVIGHSVLLAWLAAHSVISLLRLWLAIRFHRQTPTEQVRRCWLGWFALGAFAGGLAWGIAGLLFFSMEHYEYQAALAIILAGMGAGAVTTLSSVWGVAALFLIPTIAPLMIQYALVSSPVALFIAATMALFLALTLVVSRRLSLIIEDNIRLRVEVTEREASQRESENRYRTIFQSSPLGLLHFDHNGVVVECNDKLLEIMGAPREKMVGLDILRELPDERVKQAVGHALSEGFGYYEGDYVSMNSGKTMPLRAFFNGVRNADGDIVGGVTVIEDFTERKQAEATIHYQAYYDPLTDLPNRRLLLDRLSQTLSQSRRDGGLGAVLFLDLDRFKSVNDSLGHALGDRLLCDAAKRLTSLLRGGDIAARLSGDEFVVMVADLQGSREQAEHAARTVAVRIMDALSAPYVLSGRTLKVTPSIGYVLFPRAEETAVDLLKHADTAMYQAKAAGRARICGYLPSMQAEVERRVALEQDLRRALEQDQLLLFYQPQVDASGAIVGAEALLRWEHPQHGMISPEEFIPLAEESGLIVELDEWVLDEACRCLQQIDARDLPRLSINISPRHFNQPDFVSHVEALIHKAGIAPERLLFEVTEGVLIDHLLEAVAIMHALKRVGVGIAIDDFGTGYSSLSYLKRLPLDELKIDRSFVQDIVDPNDAAIVQTIIAISRHLKLDIVAEGVETAEQLAFLHANDCTRFQGYWFYRPMPLEGLTEALSVQRSASRESR</sequence>
<dbReference type="InterPro" id="IPR035919">
    <property type="entry name" value="EAL_sf"/>
</dbReference>
<dbReference type="PROSITE" id="PS50883">
    <property type="entry name" value="EAL"/>
    <property type="match status" value="1"/>
</dbReference>
<dbReference type="SUPFAM" id="SSF55073">
    <property type="entry name" value="Nucleotide cyclase"/>
    <property type="match status" value="1"/>
</dbReference>
<dbReference type="EMBL" id="FNGI01000009">
    <property type="protein sequence ID" value="SDL96500.1"/>
    <property type="molecule type" value="Genomic_DNA"/>
</dbReference>
<evidence type="ECO:0000259" key="5">
    <source>
        <dbReference type="PROSITE" id="PS50113"/>
    </source>
</evidence>
<dbReference type="Gene3D" id="3.30.70.270">
    <property type="match status" value="1"/>
</dbReference>
<dbReference type="Pfam" id="PF08448">
    <property type="entry name" value="PAS_4"/>
    <property type="match status" value="1"/>
</dbReference>
<dbReference type="STRING" id="119000.SAMN05661010_03004"/>
<evidence type="ECO:0000259" key="6">
    <source>
        <dbReference type="PROSITE" id="PS50883"/>
    </source>
</evidence>
<dbReference type="SUPFAM" id="SSF141868">
    <property type="entry name" value="EAL domain-like"/>
    <property type="match status" value="1"/>
</dbReference>
<evidence type="ECO:0000256" key="2">
    <source>
        <dbReference type="ARBA" id="ARBA00022636"/>
    </source>
</evidence>
<dbReference type="PANTHER" id="PTHR44757">
    <property type="entry name" value="DIGUANYLATE CYCLASE DGCP"/>
    <property type="match status" value="1"/>
</dbReference>
<dbReference type="InterPro" id="IPR000700">
    <property type="entry name" value="PAS-assoc_C"/>
</dbReference>
<dbReference type="InterPro" id="IPR000014">
    <property type="entry name" value="PAS"/>
</dbReference>
<feature type="domain" description="EAL" evidence="6">
    <location>
        <begin position="522"/>
        <end position="772"/>
    </location>
</feature>
<proteinExistence type="predicted"/>
<evidence type="ECO:0000259" key="7">
    <source>
        <dbReference type="PROSITE" id="PS50887"/>
    </source>
</evidence>
<protein>
    <recommendedName>
        <fullName evidence="1">cyclic-guanylate-specific phosphodiesterase</fullName>
        <ecNumber evidence="1">3.1.4.52</ecNumber>
    </recommendedName>
</protein>
<dbReference type="FunFam" id="3.20.20.450:FF:000001">
    <property type="entry name" value="Cyclic di-GMP phosphodiesterase yahA"/>
    <property type="match status" value="1"/>
</dbReference>
<feature type="transmembrane region" description="Helical" evidence="3">
    <location>
        <begin position="132"/>
        <end position="158"/>
    </location>
</feature>
<dbReference type="InterPro" id="IPR000160">
    <property type="entry name" value="GGDEF_dom"/>
</dbReference>
<dbReference type="PROSITE" id="PS50887">
    <property type="entry name" value="GGDEF"/>
    <property type="match status" value="1"/>
</dbReference>
<evidence type="ECO:0000313" key="9">
    <source>
        <dbReference type="Proteomes" id="UP000198654"/>
    </source>
</evidence>
<dbReference type="SMART" id="SM00091">
    <property type="entry name" value="PAS"/>
    <property type="match status" value="1"/>
</dbReference>
<accession>A0A1G9PCJ8</accession>
<organism evidence="8 9">
    <name type="scientific">Modicisalibacter muralis</name>
    <dbReference type="NCBI Taxonomy" id="119000"/>
    <lineage>
        <taxon>Bacteria</taxon>
        <taxon>Pseudomonadati</taxon>
        <taxon>Pseudomonadota</taxon>
        <taxon>Gammaproteobacteria</taxon>
        <taxon>Oceanospirillales</taxon>
        <taxon>Halomonadaceae</taxon>
        <taxon>Modicisalibacter</taxon>
    </lineage>
</organism>
<keyword evidence="3" id="KW-0812">Transmembrane</keyword>
<dbReference type="Gene3D" id="3.30.450.20">
    <property type="entry name" value="PAS domain"/>
    <property type="match status" value="1"/>
</dbReference>
<dbReference type="Pfam" id="PF00563">
    <property type="entry name" value="EAL"/>
    <property type="match status" value="1"/>
</dbReference>
<keyword evidence="3" id="KW-0472">Membrane</keyword>
<evidence type="ECO:0000313" key="8">
    <source>
        <dbReference type="EMBL" id="SDL96500.1"/>
    </source>
</evidence>
<dbReference type="PANTHER" id="PTHR44757:SF2">
    <property type="entry name" value="BIOFILM ARCHITECTURE MAINTENANCE PROTEIN MBAA"/>
    <property type="match status" value="1"/>
</dbReference>
<dbReference type="InterPro" id="IPR013656">
    <property type="entry name" value="PAS_4"/>
</dbReference>
<dbReference type="CDD" id="cd01948">
    <property type="entry name" value="EAL"/>
    <property type="match status" value="1"/>
</dbReference>
<keyword evidence="3" id="KW-1133">Transmembrane helix</keyword>